<proteinExistence type="predicted"/>
<dbReference type="AlphaFoldDB" id="A0A0A9BN17"/>
<reference evidence="1" key="1">
    <citation type="submission" date="2014-09" db="EMBL/GenBank/DDBJ databases">
        <authorList>
            <person name="Magalhaes I.L.F."/>
            <person name="Oliveira U."/>
            <person name="Santos F.R."/>
            <person name="Vidigal T.H.D.A."/>
            <person name="Brescovit A.D."/>
            <person name="Santos A.J."/>
        </authorList>
    </citation>
    <scope>NUCLEOTIDE SEQUENCE</scope>
    <source>
        <tissue evidence="1">Shoot tissue taken approximately 20 cm above the soil surface</tissue>
    </source>
</reference>
<reference evidence="1" key="2">
    <citation type="journal article" date="2015" name="Data Brief">
        <title>Shoot transcriptome of the giant reed, Arundo donax.</title>
        <authorList>
            <person name="Barrero R.A."/>
            <person name="Guerrero F.D."/>
            <person name="Moolhuijzen P."/>
            <person name="Goolsby J.A."/>
            <person name="Tidwell J."/>
            <person name="Bellgard S.E."/>
            <person name="Bellgard M.I."/>
        </authorList>
    </citation>
    <scope>NUCLEOTIDE SEQUENCE</scope>
    <source>
        <tissue evidence="1">Shoot tissue taken approximately 20 cm above the soil surface</tissue>
    </source>
</reference>
<sequence length="45" mass="5470">MRLEKENVNIIRLLRRYAKMYLRGNKILTSCIYKQSLIINIEKKT</sequence>
<name>A0A0A9BN17_ARUDO</name>
<organism evidence="1">
    <name type="scientific">Arundo donax</name>
    <name type="common">Giant reed</name>
    <name type="synonym">Donax arundinaceus</name>
    <dbReference type="NCBI Taxonomy" id="35708"/>
    <lineage>
        <taxon>Eukaryota</taxon>
        <taxon>Viridiplantae</taxon>
        <taxon>Streptophyta</taxon>
        <taxon>Embryophyta</taxon>
        <taxon>Tracheophyta</taxon>
        <taxon>Spermatophyta</taxon>
        <taxon>Magnoliopsida</taxon>
        <taxon>Liliopsida</taxon>
        <taxon>Poales</taxon>
        <taxon>Poaceae</taxon>
        <taxon>PACMAD clade</taxon>
        <taxon>Arundinoideae</taxon>
        <taxon>Arundineae</taxon>
        <taxon>Arundo</taxon>
    </lineage>
</organism>
<evidence type="ECO:0000313" key="1">
    <source>
        <dbReference type="EMBL" id="JAD64771.1"/>
    </source>
</evidence>
<protein>
    <submittedName>
        <fullName evidence="1">Uncharacterized protein</fullName>
    </submittedName>
</protein>
<dbReference type="EMBL" id="GBRH01233124">
    <property type="protein sequence ID" value="JAD64771.1"/>
    <property type="molecule type" value="Transcribed_RNA"/>
</dbReference>
<accession>A0A0A9BN17</accession>